<name>A0ABW8WZF2_9CYAN</name>
<organism evidence="1 2">
    <name type="scientific">Scytonema tolypothrichoides VB-61278_2</name>
    <dbReference type="NCBI Taxonomy" id="3232314"/>
    <lineage>
        <taxon>Bacteria</taxon>
        <taxon>Bacillati</taxon>
        <taxon>Cyanobacteriota</taxon>
        <taxon>Cyanophyceae</taxon>
        <taxon>Nostocales</taxon>
        <taxon>Scytonemataceae</taxon>
        <taxon>Scytonema</taxon>
    </lineage>
</organism>
<proteinExistence type="predicted"/>
<reference evidence="1 2" key="1">
    <citation type="submission" date="2024-07" db="EMBL/GenBank/DDBJ databases">
        <authorList>
            <person name="Tripathy S."/>
        </authorList>
    </citation>
    <scope>NUCLEOTIDE SEQUENCE [LARGE SCALE GENOMIC DNA]</scope>
    <source>
        <strain evidence="1 2">VB-61278_2</strain>
    </source>
</reference>
<keyword evidence="2" id="KW-1185">Reference proteome</keyword>
<accession>A0ABW8WZF2</accession>
<dbReference type="EMBL" id="JBFQGM010000025">
    <property type="protein sequence ID" value="MFL9466492.1"/>
    <property type="molecule type" value="Genomic_DNA"/>
</dbReference>
<gene>
    <name evidence="1" type="ORF">AB0759_38540</name>
</gene>
<dbReference type="Proteomes" id="UP001628874">
    <property type="component" value="Unassembled WGS sequence"/>
</dbReference>
<comment type="caution">
    <text evidence="1">The sequence shown here is derived from an EMBL/GenBank/DDBJ whole genome shotgun (WGS) entry which is preliminary data.</text>
</comment>
<evidence type="ECO:0008006" key="3">
    <source>
        <dbReference type="Google" id="ProtNLM"/>
    </source>
</evidence>
<evidence type="ECO:0000313" key="2">
    <source>
        <dbReference type="Proteomes" id="UP001628874"/>
    </source>
</evidence>
<sequence>MPTKAASALLGKVCDLLNVTIEIPRSNQLTPDALQAIIQRISFGGLP</sequence>
<dbReference type="RefSeq" id="WP_408019949.1">
    <property type="nucleotide sequence ID" value="NZ_JBFQGM010000025.1"/>
</dbReference>
<protein>
    <recommendedName>
        <fullName evidence="3">Transposase</fullName>
    </recommendedName>
</protein>
<evidence type="ECO:0000313" key="1">
    <source>
        <dbReference type="EMBL" id="MFL9466492.1"/>
    </source>
</evidence>